<evidence type="ECO:0000313" key="3">
    <source>
        <dbReference type="Proteomes" id="UP000016487"/>
    </source>
</evidence>
<keyword evidence="1" id="KW-0732">Signal</keyword>
<evidence type="ECO:0008006" key="4">
    <source>
        <dbReference type="Google" id="ProtNLM"/>
    </source>
</evidence>
<accession>A0AAD4AG29</accession>
<organism evidence="2 3">
    <name type="scientific">Pseudoalteromonas citrea</name>
    <dbReference type="NCBI Taxonomy" id="43655"/>
    <lineage>
        <taxon>Bacteria</taxon>
        <taxon>Pseudomonadati</taxon>
        <taxon>Pseudomonadota</taxon>
        <taxon>Gammaproteobacteria</taxon>
        <taxon>Alteromonadales</taxon>
        <taxon>Pseudoalteromonadaceae</taxon>
        <taxon>Pseudoalteromonas</taxon>
    </lineage>
</organism>
<dbReference type="EMBL" id="AHBZ03000023">
    <property type="protein sequence ID" value="KAF7767631.1"/>
    <property type="molecule type" value="Genomic_DNA"/>
</dbReference>
<proteinExistence type="predicted"/>
<evidence type="ECO:0000313" key="2">
    <source>
        <dbReference type="EMBL" id="KAF7767631.1"/>
    </source>
</evidence>
<gene>
    <name evidence="2" type="ORF">PCIT_a3686</name>
</gene>
<dbReference type="AlphaFoldDB" id="A0AAD4AG29"/>
<dbReference type="RefSeq" id="WP_010365493.1">
    <property type="nucleotide sequence ID" value="NZ_AHBZ03000023.1"/>
</dbReference>
<protein>
    <recommendedName>
        <fullName evidence="4">Lipoprotein</fullName>
    </recommendedName>
</protein>
<reference evidence="2" key="2">
    <citation type="submission" date="2015-03" db="EMBL/GenBank/DDBJ databases">
        <title>Genome sequence of Pseudoalteromonas citrea.</title>
        <authorList>
            <person name="Xie B.-B."/>
            <person name="Rong J.-C."/>
            <person name="Qin Q.-L."/>
            <person name="Zhang Y.-Z."/>
        </authorList>
    </citation>
    <scope>NUCLEOTIDE SEQUENCE</scope>
    <source>
        <strain evidence="2">DSM 8771</strain>
    </source>
</reference>
<feature type="chain" id="PRO_5042259765" description="Lipoprotein" evidence="1">
    <location>
        <begin position="23"/>
        <end position="122"/>
    </location>
</feature>
<sequence length="122" mass="14340">MLPLHYSHSLKLLSLSLVFALAGCHHTPTQFGEIEKLYDFDHKVHYRQVQYSDNKFAIRILADSYEAFNQQSVFLLRHSRHLCKELVPQLTLKRGVQRFDRLPTEPRPYQPDLYAEIDCVTP</sequence>
<evidence type="ECO:0000256" key="1">
    <source>
        <dbReference type="SAM" id="SignalP"/>
    </source>
</evidence>
<reference evidence="2" key="1">
    <citation type="journal article" date="2012" name="J. Bacteriol.">
        <title>Genome sequences of type strains of seven species of the marine bacterium Pseudoalteromonas.</title>
        <authorList>
            <person name="Xie B.B."/>
            <person name="Shu Y.L."/>
            <person name="Qin Q.L."/>
            <person name="Rong J.C."/>
            <person name="Zhang X.Y."/>
            <person name="Chen X.L."/>
            <person name="Shi M."/>
            <person name="He H.L."/>
            <person name="Zhou B.C."/>
            <person name="Zhang Y.Z."/>
        </authorList>
    </citation>
    <scope>NUCLEOTIDE SEQUENCE</scope>
    <source>
        <strain evidence="2">DSM 8771</strain>
    </source>
</reference>
<feature type="signal peptide" evidence="1">
    <location>
        <begin position="1"/>
        <end position="22"/>
    </location>
</feature>
<dbReference type="Proteomes" id="UP000016487">
    <property type="component" value="Unassembled WGS sequence"/>
</dbReference>
<name>A0AAD4AG29_9GAMM</name>
<comment type="caution">
    <text evidence="2">The sequence shown here is derived from an EMBL/GenBank/DDBJ whole genome shotgun (WGS) entry which is preliminary data.</text>
</comment>